<gene>
    <name evidence="1" type="ORF">HINF_LOCUS16104</name>
    <name evidence="2" type="ORF">HINF_LOCUS75622</name>
</gene>
<accession>A0AA86P113</accession>
<evidence type="ECO:0000313" key="3">
    <source>
        <dbReference type="Proteomes" id="UP001642409"/>
    </source>
</evidence>
<evidence type="ECO:0000313" key="1">
    <source>
        <dbReference type="EMBL" id="CAI9928459.1"/>
    </source>
</evidence>
<name>A0AA86P113_9EUKA</name>
<proteinExistence type="predicted"/>
<sequence>MNATIEQQQYEINNLIKQINCTNNYGYSMVNGSCIQVICKIQGQYHINGVCQCTNINSIVVSGQCVCPNNSIVIGGACVCNISGQIMQNGICACSTADAFVDNGTCTCGVNGLNISNACMCPTRAKLLNGSCQCLSGQFIVNNSCNYIINTTEFVCSYQQYETNFSLQSVNYLITSLNNFSSGYVFSASTIIQDAFIDATDNVYSNTIQPLFQGQVSFTNIQIRFGTQTIISGSILSNNAIISVQYMNIISKYNSRFTVNSGQLNILSQSSNNAFIQNLFLNFSFAISNGNLTLITSIQNTINITNYQISGIYQSYNCISLISLITSSSTIYINNLNFQPHIFMGGNYSSFLLSSVSQSSVYITNVVIVIGNSSKYSDFVSQSFSNTFYFGGFITNSVETNSKVDYVMFRSYQNLNTQMINQSGMLFGNVKSNSISISIINVCMQQILKSSGHLRDFGIIGIIEGNLSMQQIQIYMEVQSSFSKFGIIGEQMISSKQSVVEDVITIFNNSIVNSSSFNDVGSLFGVNNANIKFIRNIFVNSSNFGSQYSNGGLIGAISILNISIFNVTIKNTNVTSIISGAGGLIGYFQNCLVIIQDTIIYSVSISAQQQFGIVLGTYTGSNQLQIYNSKSFGDNYINTVLQANCGSFTSVIGSVSQC</sequence>
<keyword evidence="3" id="KW-1185">Reference proteome</keyword>
<dbReference type="AlphaFoldDB" id="A0AA86P113"/>
<dbReference type="EMBL" id="CAXDID020000676">
    <property type="protein sequence ID" value="CAL6109813.1"/>
    <property type="molecule type" value="Genomic_DNA"/>
</dbReference>
<reference evidence="2 3" key="2">
    <citation type="submission" date="2024-07" db="EMBL/GenBank/DDBJ databases">
        <authorList>
            <person name="Akdeniz Z."/>
        </authorList>
    </citation>
    <scope>NUCLEOTIDE SEQUENCE [LARGE SCALE GENOMIC DNA]</scope>
</reference>
<organism evidence="1">
    <name type="scientific">Hexamita inflata</name>
    <dbReference type="NCBI Taxonomy" id="28002"/>
    <lineage>
        <taxon>Eukaryota</taxon>
        <taxon>Metamonada</taxon>
        <taxon>Diplomonadida</taxon>
        <taxon>Hexamitidae</taxon>
        <taxon>Hexamitinae</taxon>
        <taxon>Hexamita</taxon>
    </lineage>
</organism>
<comment type="caution">
    <text evidence="1">The sequence shown here is derived from an EMBL/GenBank/DDBJ whole genome shotgun (WGS) entry which is preliminary data.</text>
</comment>
<dbReference type="Proteomes" id="UP001642409">
    <property type="component" value="Unassembled WGS sequence"/>
</dbReference>
<protein>
    <submittedName>
        <fullName evidence="1">Uncharacterized protein</fullName>
    </submittedName>
</protein>
<dbReference type="EMBL" id="CATOUU010000400">
    <property type="protein sequence ID" value="CAI9928459.1"/>
    <property type="molecule type" value="Genomic_DNA"/>
</dbReference>
<evidence type="ECO:0000313" key="2">
    <source>
        <dbReference type="EMBL" id="CAL6109813.1"/>
    </source>
</evidence>
<reference evidence="1" key="1">
    <citation type="submission" date="2023-06" db="EMBL/GenBank/DDBJ databases">
        <authorList>
            <person name="Kurt Z."/>
        </authorList>
    </citation>
    <scope>NUCLEOTIDE SEQUENCE</scope>
</reference>